<organism evidence="2">
    <name type="scientific">Oryza brachyantha</name>
    <name type="common">malo sina</name>
    <dbReference type="NCBI Taxonomy" id="4533"/>
    <lineage>
        <taxon>Eukaryota</taxon>
        <taxon>Viridiplantae</taxon>
        <taxon>Streptophyta</taxon>
        <taxon>Embryophyta</taxon>
        <taxon>Tracheophyta</taxon>
        <taxon>Spermatophyta</taxon>
        <taxon>Magnoliopsida</taxon>
        <taxon>Liliopsida</taxon>
        <taxon>Poales</taxon>
        <taxon>Poaceae</taxon>
        <taxon>BOP clade</taxon>
        <taxon>Oryzoideae</taxon>
        <taxon>Oryzeae</taxon>
        <taxon>Oryzinae</taxon>
        <taxon>Oryza</taxon>
    </lineage>
</organism>
<reference evidence="2" key="1">
    <citation type="journal article" date="2013" name="Nat. Commun.">
        <title>Whole-genome sequencing of Oryza brachyantha reveals mechanisms underlying Oryza genome evolution.</title>
        <authorList>
            <person name="Chen J."/>
            <person name="Huang Q."/>
            <person name="Gao D."/>
            <person name="Wang J."/>
            <person name="Lang Y."/>
            <person name="Liu T."/>
            <person name="Li B."/>
            <person name="Bai Z."/>
            <person name="Luis Goicoechea J."/>
            <person name="Liang C."/>
            <person name="Chen C."/>
            <person name="Zhang W."/>
            <person name="Sun S."/>
            <person name="Liao Y."/>
            <person name="Zhang X."/>
            <person name="Yang L."/>
            <person name="Song C."/>
            <person name="Wang M."/>
            <person name="Shi J."/>
            <person name="Liu G."/>
            <person name="Liu J."/>
            <person name="Zhou H."/>
            <person name="Zhou W."/>
            <person name="Yu Q."/>
            <person name="An N."/>
            <person name="Chen Y."/>
            <person name="Cai Q."/>
            <person name="Wang B."/>
            <person name="Liu B."/>
            <person name="Min J."/>
            <person name="Huang Y."/>
            <person name="Wu H."/>
            <person name="Li Z."/>
            <person name="Zhang Y."/>
            <person name="Yin Y."/>
            <person name="Song W."/>
            <person name="Jiang J."/>
            <person name="Jackson S.A."/>
            <person name="Wing R.A."/>
            <person name="Wang J."/>
            <person name="Chen M."/>
        </authorList>
    </citation>
    <scope>NUCLEOTIDE SEQUENCE [LARGE SCALE GENOMIC DNA]</scope>
    <source>
        <strain evidence="2">cv. IRGC 101232</strain>
    </source>
</reference>
<dbReference type="Gramene" id="OB01G52310.1">
    <property type="protein sequence ID" value="OB01G52310.1"/>
    <property type="gene ID" value="OB01G52310"/>
</dbReference>
<name>J3L7M5_ORYBR</name>
<evidence type="ECO:0000313" key="2">
    <source>
        <dbReference type="EnsemblPlants" id="OB01G52310.1"/>
    </source>
</evidence>
<dbReference type="STRING" id="4533.J3L7M5"/>
<dbReference type="Pfam" id="PF14541">
    <property type="entry name" value="TAXi_C"/>
    <property type="match status" value="1"/>
</dbReference>
<dbReference type="eggNOG" id="KOG1339">
    <property type="taxonomic scope" value="Eukaryota"/>
</dbReference>
<dbReference type="HOGENOM" id="CLU_1828279_0_0_1"/>
<evidence type="ECO:0000313" key="3">
    <source>
        <dbReference type="Proteomes" id="UP000006038"/>
    </source>
</evidence>
<accession>J3L7M5</accession>
<protein>
    <recommendedName>
        <fullName evidence="1">Xylanase inhibitor C-terminal domain-containing protein</fullName>
    </recommendedName>
</protein>
<feature type="domain" description="Xylanase inhibitor C-terminal" evidence="1">
    <location>
        <begin position="22"/>
        <end position="124"/>
    </location>
</feature>
<sequence length="141" mass="14998">MELAEGLRRNPVPFLKNPKNGAYYLRVTGIAVNQQAVPIPPRALDLDVRRGTGGVTLSTVDPYTALRPDIYRALLSAFDAATSGIPRVTPPAKPFEMCYQASALGTTRLGFAVANIDLGLDGGPRTAATTGRCPAAARWCK</sequence>
<dbReference type="GO" id="GO:0004190">
    <property type="term" value="F:aspartic-type endopeptidase activity"/>
    <property type="evidence" value="ECO:0007669"/>
    <property type="project" value="InterPro"/>
</dbReference>
<dbReference type="InterPro" id="IPR001461">
    <property type="entry name" value="Aspartic_peptidase_A1"/>
</dbReference>
<dbReference type="GO" id="GO:0006508">
    <property type="term" value="P:proteolysis"/>
    <property type="evidence" value="ECO:0007669"/>
    <property type="project" value="InterPro"/>
</dbReference>
<dbReference type="EnsemblPlants" id="OB01G52310.1">
    <property type="protein sequence ID" value="OB01G52310.1"/>
    <property type="gene ID" value="OB01G52310"/>
</dbReference>
<dbReference type="Gene3D" id="2.40.70.10">
    <property type="entry name" value="Acid Proteases"/>
    <property type="match status" value="1"/>
</dbReference>
<reference evidence="2" key="2">
    <citation type="submission" date="2013-04" db="UniProtKB">
        <authorList>
            <consortium name="EnsemblPlants"/>
        </authorList>
    </citation>
    <scope>IDENTIFICATION</scope>
</reference>
<dbReference type="PANTHER" id="PTHR47965">
    <property type="entry name" value="ASPARTYL PROTEASE-RELATED"/>
    <property type="match status" value="1"/>
</dbReference>
<dbReference type="AlphaFoldDB" id="J3L7M5"/>
<dbReference type="InterPro" id="IPR032799">
    <property type="entry name" value="TAXi_C"/>
</dbReference>
<keyword evidence="3" id="KW-1185">Reference proteome</keyword>
<dbReference type="SUPFAM" id="SSF50630">
    <property type="entry name" value="Acid proteases"/>
    <property type="match status" value="1"/>
</dbReference>
<dbReference type="InterPro" id="IPR021109">
    <property type="entry name" value="Peptidase_aspartic_dom_sf"/>
</dbReference>
<evidence type="ECO:0000259" key="1">
    <source>
        <dbReference type="Pfam" id="PF14541"/>
    </source>
</evidence>
<dbReference type="PANTHER" id="PTHR47965:SF17">
    <property type="entry name" value="OS01G0936900 PROTEIN"/>
    <property type="match status" value="1"/>
</dbReference>
<dbReference type="Proteomes" id="UP000006038">
    <property type="component" value="Chromosome 1"/>
</dbReference>
<proteinExistence type="predicted"/>
<dbReference type="OMA" id="PPFGTCF"/>